<name>A0AAJ7WD97_9HYME</name>
<evidence type="ECO:0000313" key="2">
    <source>
        <dbReference type="Proteomes" id="UP000694925"/>
    </source>
</evidence>
<evidence type="ECO:0000313" key="3">
    <source>
        <dbReference type="RefSeq" id="XP_026672171.1"/>
    </source>
</evidence>
<keyword evidence="2" id="KW-1185">Reference proteome</keyword>
<evidence type="ECO:0000256" key="1">
    <source>
        <dbReference type="SAM" id="SignalP"/>
    </source>
</evidence>
<sequence>MQSIPKLIFVTILCVALWMRAKADNKITVNSFDVDIPGNDIVGAWDHDLANNLISSTISIKRDCPGVFELDIKVYEGEAQVQQMNQKLKKPIKDIENYNLCASIDGPDPEDDQCSILEGEQSVKDCDVRDWFKDMSAGDYKVVATFSQDDQNVATITMNVLVENDG</sequence>
<keyword evidence="1" id="KW-0732">Signal</keyword>
<dbReference type="AlphaFoldDB" id="A0AAJ7WD97"/>
<feature type="signal peptide" evidence="1">
    <location>
        <begin position="1"/>
        <end position="23"/>
    </location>
</feature>
<feature type="chain" id="PRO_5042582359" evidence="1">
    <location>
        <begin position="24"/>
        <end position="166"/>
    </location>
</feature>
<protein>
    <submittedName>
        <fullName evidence="3">Uncharacterized protein LOC108627769</fullName>
    </submittedName>
</protein>
<gene>
    <name evidence="3" type="primary">LOC108627769</name>
</gene>
<dbReference type="RefSeq" id="XP_026672171.1">
    <property type="nucleotide sequence ID" value="XM_026816370.1"/>
</dbReference>
<dbReference type="KEGG" id="ccal:108627769"/>
<organism evidence="2 3">
    <name type="scientific">Ceratina calcarata</name>
    <dbReference type="NCBI Taxonomy" id="156304"/>
    <lineage>
        <taxon>Eukaryota</taxon>
        <taxon>Metazoa</taxon>
        <taxon>Ecdysozoa</taxon>
        <taxon>Arthropoda</taxon>
        <taxon>Hexapoda</taxon>
        <taxon>Insecta</taxon>
        <taxon>Pterygota</taxon>
        <taxon>Neoptera</taxon>
        <taxon>Endopterygota</taxon>
        <taxon>Hymenoptera</taxon>
        <taxon>Apocrita</taxon>
        <taxon>Aculeata</taxon>
        <taxon>Apoidea</taxon>
        <taxon>Anthophila</taxon>
        <taxon>Apidae</taxon>
        <taxon>Ceratina</taxon>
        <taxon>Zadontomerus</taxon>
    </lineage>
</organism>
<dbReference type="Proteomes" id="UP000694925">
    <property type="component" value="Unplaced"/>
</dbReference>
<reference evidence="3" key="1">
    <citation type="submission" date="2025-08" db="UniProtKB">
        <authorList>
            <consortium name="RefSeq"/>
        </authorList>
    </citation>
    <scope>IDENTIFICATION</scope>
    <source>
        <tissue evidence="3">Whole body</tissue>
    </source>
</reference>
<accession>A0AAJ7WD97</accession>
<proteinExistence type="predicted"/>
<dbReference type="GeneID" id="108627769"/>